<evidence type="ECO:0000259" key="1">
    <source>
        <dbReference type="SMART" id="SM01037"/>
    </source>
</evidence>
<dbReference type="InterPro" id="IPR023393">
    <property type="entry name" value="START-like_dom_sf"/>
</dbReference>
<evidence type="ECO:0000313" key="2">
    <source>
        <dbReference type="EMBL" id="MED6107764.1"/>
    </source>
</evidence>
<organism evidence="2 3">
    <name type="scientific">Stylosanthes scabra</name>
    <dbReference type="NCBI Taxonomy" id="79078"/>
    <lineage>
        <taxon>Eukaryota</taxon>
        <taxon>Viridiplantae</taxon>
        <taxon>Streptophyta</taxon>
        <taxon>Embryophyta</taxon>
        <taxon>Tracheophyta</taxon>
        <taxon>Spermatophyta</taxon>
        <taxon>Magnoliopsida</taxon>
        <taxon>eudicotyledons</taxon>
        <taxon>Gunneridae</taxon>
        <taxon>Pentapetalae</taxon>
        <taxon>rosids</taxon>
        <taxon>fabids</taxon>
        <taxon>Fabales</taxon>
        <taxon>Fabaceae</taxon>
        <taxon>Papilionoideae</taxon>
        <taxon>50 kb inversion clade</taxon>
        <taxon>dalbergioids sensu lato</taxon>
        <taxon>Dalbergieae</taxon>
        <taxon>Pterocarpus clade</taxon>
        <taxon>Stylosanthes</taxon>
    </lineage>
</organism>
<dbReference type="Proteomes" id="UP001341840">
    <property type="component" value="Unassembled WGS sequence"/>
</dbReference>
<keyword evidence="3" id="KW-1185">Reference proteome</keyword>
<gene>
    <name evidence="2" type="ORF">PIB30_017256</name>
</gene>
<evidence type="ECO:0000313" key="3">
    <source>
        <dbReference type="Proteomes" id="UP001341840"/>
    </source>
</evidence>
<sequence>MALSGKIILEVGIQVAAAKFFDIFTKQLRNVKDICERVQGARLYEGGDDDLWYSSNSVVQWTSIVGGKATTYKERIEVIDVENKLVRFKLFDDDITESYSNLEITLQASGFNDRGGSVTWTIEYEKINEDVVAPFGFVELLDISTKDVVLYLLKA</sequence>
<dbReference type="PANTHER" id="PTHR31907">
    <property type="entry name" value="MLP-LIKE PROTEIN 423"/>
    <property type="match status" value="1"/>
</dbReference>
<reference evidence="2 3" key="1">
    <citation type="journal article" date="2023" name="Plants (Basel)">
        <title>Bridging the Gap: Combining Genomics and Transcriptomics Approaches to Understand Stylosanthes scabra, an Orphan Legume from the Brazilian Caatinga.</title>
        <authorList>
            <person name="Ferreira-Neto J.R.C."/>
            <person name="da Silva M.D."/>
            <person name="Binneck E."/>
            <person name="de Melo N.F."/>
            <person name="da Silva R.H."/>
            <person name="de Melo A.L.T.M."/>
            <person name="Pandolfi V."/>
            <person name="Bustamante F.O."/>
            <person name="Brasileiro-Vidal A.C."/>
            <person name="Benko-Iseppon A.M."/>
        </authorList>
    </citation>
    <scope>NUCLEOTIDE SEQUENCE [LARGE SCALE GENOMIC DNA]</scope>
    <source>
        <tissue evidence="2">Leaves</tissue>
    </source>
</reference>
<accession>A0ABU6Q925</accession>
<dbReference type="InterPro" id="IPR051761">
    <property type="entry name" value="MLP-like_ligand-binding"/>
</dbReference>
<protein>
    <recommendedName>
        <fullName evidence="1">Bet v I/Major latex protein domain-containing protein</fullName>
    </recommendedName>
</protein>
<dbReference type="EMBL" id="JASCZI010000050">
    <property type="protein sequence ID" value="MED6107764.1"/>
    <property type="molecule type" value="Genomic_DNA"/>
</dbReference>
<feature type="domain" description="Bet v I/Major latex protein" evidence="1">
    <location>
        <begin position="2"/>
        <end position="155"/>
    </location>
</feature>
<proteinExistence type="predicted"/>
<dbReference type="InterPro" id="IPR000916">
    <property type="entry name" value="Bet_v_I/MLP"/>
</dbReference>
<comment type="caution">
    <text evidence="2">The sequence shown here is derived from an EMBL/GenBank/DDBJ whole genome shotgun (WGS) entry which is preliminary data.</text>
</comment>
<dbReference type="Gene3D" id="3.30.530.20">
    <property type="match status" value="1"/>
</dbReference>
<dbReference type="SUPFAM" id="SSF55961">
    <property type="entry name" value="Bet v1-like"/>
    <property type="match status" value="1"/>
</dbReference>
<dbReference type="Pfam" id="PF00407">
    <property type="entry name" value="Bet_v_1"/>
    <property type="match status" value="1"/>
</dbReference>
<name>A0ABU6Q925_9FABA</name>
<dbReference type="SMART" id="SM01037">
    <property type="entry name" value="Bet_v_1"/>
    <property type="match status" value="1"/>
</dbReference>